<protein>
    <submittedName>
        <fullName evidence="1">Uncharacterized protein</fullName>
    </submittedName>
</protein>
<accession>A0A1L2BWV6</accession>
<proteinExistence type="predicted"/>
<organism evidence="1 2">
    <name type="scientific">Nodularia phage vB_NpeS-2AV2</name>
    <dbReference type="NCBI Taxonomy" id="1777122"/>
    <lineage>
        <taxon>Viruses</taxon>
        <taxon>Duplodnaviria</taxon>
        <taxon>Heunggongvirae</taxon>
        <taxon>Uroviricota</taxon>
        <taxon>Caudoviricetes</taxon>
        <taxon>Ravarandavirus</taxon>
        <taxon>Ravarandavirus rv2AV2</taxon>
    </lineage>
</organism>
<keyword evidence="2" id="KW-1185">Reference proteome</keyword>
<evidence type="ECO:0000313" key="2">
    <source>
        <dbReference type="Proteomes" id="UP000225722"/>
    </source>
</evidence>
<gene>
    <name evidence="1" type="ORF">2AV2_63</name>
</gene>
<dbReference type="EMBL" id="KU230356">
    <property type="protein sequence ID" value="ALY07515.1"/>
    <property type="molecule type" value="Genomic_DNA"/>
</dbReference>
<reference evidence="2" key="1">
    <citation type="submission" date="2015-12" db="EMBL/GenBank/DDBJ databases">
        <authorList>
            <person name="Sencilo A."/>
            <person name="Bamford D.H."/>
            <person name="Roine E."/>
        </authorList>
    </citation>
    <scope>NUCLEOTIDE SEQUENCE [LARGE SCALE GENOMIC DNA]</scope>
</reference>
<name>A0A1L2BWV6_9CAUD</name>
<evidence type="ECO:0000313" key="1">
    <source>
        <dbReference type="EMBL" id="ALY07515.1"/>
    </source>
</evidence>
<sequence length="58" mass="6689">MSNDMDRIQINFRARVKHKKKLERWANASNTTTSAIILKLIENLPEDAIVLEVPARLD</sequence>
<dbReference type="Proteomes" id="UP000225722">
    <property type="component" value="Segment"/>
</dbReference>